<accession>A0A517ZE87</accession>
<proteinExistence type="predicted"/>
<gene>
    <name evidence="1" type="ORF">Mal4_51200</name>
</gene>
<sequence>MAKRGAAKKAAEEDFDLAIGITPEAGSDTITARKAGGLVDLKLCVSPRMQKPAIALRNMAKALNLALKMDFLETELDGVYKVARVREGAVRILHKEYFGLGDGMSASLGRTVRSFQLTLRGPDAASPEGEEWIDEHGGGALSGVLNLIGRKLNLLREFEDKVPLYVEQTLDRLEAKRTVTDWHREEWTIETTTVGLDVIIRPAEEPDNE</sequence>
<reference evidence="1 2" key="1">
    <citation type="submission" date="2019-02" db="EMBL/GenBank/DDBJ databases">
        <title>Deep-cultivation of Planctomycetes and their phenomic and genomic characterization uncovers novel biology.</title>
        <authorList>
            <person name="Wiegand S."/>
            <person name="Jogler M."/>
            <person name="Boedeker C."/>
            <person name="Pinto D."/>
            <person name="Vollmers J."/>
            <person name="Rivas-Marin E."/>
            <person name="Kohn T."/>
            <person name="Peeters S.H."/>
            <person name="Heuer A."/>
            <person name="Rast P."/>
            <person name="Oberbeckmann S."/>
            <person name="Bunk B."/>
            <person name="Jeske O."/>
            <person name="Meyerdierks A."/>
            <person name="Storesund J.E."/>
            <person name="Kallscheuer N."/>
            <person name="Luecker S."/>
            <person name="Lage O.M."/>
            <person name="Pohl T."/>
            <person name="Merkel B.J."/>
            <person name="Hornburger P."/>
            <person name="Mueller R.-W."/>
            <person name="Bruemmer F."/>
            <person name="Labrenz M."/>
            <person name="Spormann A.M."/>
            <person name="Op den Camp H."/>
            <person name="Overmann J."/>
            <person name="Amann R."/>
            <person name="Jetten M.S.M."/>
            <person name="Mascher T."/>
            <person name="Medema M.H."/>
            <person name="Devos D.P."/>
            <person name="Kaster A.-K."/>
            <person name="Ovreas L."/>
            <person name="Rohde M."/>
            <person name="Galperin M.Y."/>
            <person name="Jogler C."/>
        </authorList>
    </citation>
    <scope>NUCLEOTIDE SEQUENCE [LARGE SCALE GENOMIC DNA]</scope>
    <source>
        <strain evidence="1 2">Mal4</strain>
    </source>
</reference>
<dbReference type="KEGG" id="mri:Mal4_51200"/>
<dbReference type="Proteomes" id="UP000320496">
    <property type="component" value="Chromosome"/>
</dbReference>
<dbReference type="EMBL" id="CP036275">
    <property type="protein sequence ID" value="QDU40760.1"/>
    <property type="molecule type" value="Genomic_DNA"/>
</dbReference>
<dbReference type="OrthoDB" id="212938at2"/>
<name>A0A517ZE87_9PLAN</name>
<dbReference type="RefSeq" id="WP_145372022.1">
    <property type="nucleotide sequence ID" value="NZ_CP036275.1"/>
</dbReference>
<dbReference type="AlphaFoldDB" id="A0A517ZE87"/>
<evidence type="ECO:0000313" key="1">
    <source>
        <dbReference type="EMBL" id="QDU40760.1"/>
    </source>
</evidence>
<keyword evidence="2" id="KW-1185">Reference proteome</keyword>
<organism evidence="1 2">
    <name type="scientific">Maioricimonas rarisocia</name>
    <dbReference type="NCBI Taxonomy" id="2528026"/>
    <lineage>
        <taxon>Bacteria</taxon>
        <taxon>Pseudomonadati</taxon>
        <taxon>Planctomycetota</taxon>
        <taxon>Planctomycetia</taxon>
        <taxon>Planctomycetales</taxon>
        <taxon>Planctomycetaceae</taxon>
        <taxon>Maioricimonas</taxon>
    </lineage>
</organism>
<evidence type="ECO:0000313" key="2">
    <source>
        <dbReference type="Proteomes" id="UP000320496"/>
    </source>
</evidence>
<protein>
    <submittedName>
        <fullName evidence="1">Uncharacterized protein</fullName>
    </submittedName>
</protein>